<evidence type="ECO:0000256" key="1">
    <source>
        <dbReference type="ARBA" id="ARBA00006607"/>
    </source>
</evidence>
<dbReference type="OrthoDB" id="1733909at2759"/>
<dbReference type="PANTHER" id="PTHR45633">
    <property type="entry name" value="60 KDA HEAT SHOCK PROTEIN, MITOCHONDRIAL"/>
    <property type="match status" value="1"/>
</dbReference>
<dbReference type="GO" id="GO:0042026">
    <property type="term" value="P:protein refolding"/>
    <property type="evidence" value="ECO:0007669"/>
    <property type="project" value="InterPro"/>
</dbReference>
<keyword evidence="4" id="KW-1185">Reference proteome</keyword>
<dbReference type="InterPro" id="IPR027409">
    <property type="entry name" value="GroEL-like_apical_dom_sf"/>
</dbReference>
<evidence type="ECO:0000313" key="3">
    <source>
        <dbReference type="EMBL" id="KAG2303055.1"/>
    </source>
</evidence>
<comment type="caution">
    <text evidence="3">The sequence shown here is derived from an EMBL/GenBank/DDBJ whole genome shotgun (WGS) entry which is preliminary data.</text>
</comment>
<reference evidence="3 4" key="1">
    <citation type="submission" date="2020-02" db="EMBL/GenBank/DDBJ databases">
        <authorList>
            <person name="Ma Q."/>
            <person name="Huang Y."/>
            <person name="Song X."/>
            <person name="Pei D."/>
        </authorList>
    </citation>
    <scope>NUCLEOTIDE SEQUENCE [LARGE SCALE GENOMIC DNA]</scope>
    <source>
        <strain evidence="3">Sxm20200214</strain>
        <tissue evidence="3">Leaf</tissue>
    </source>
</reference>
<dbReference type="EMBL" id="JAAMPC010000007">
    <property type="protein sequence ID" value="KAG2303055.1"/>
    <property type="molecule type" value="Genomic_DNA"/>
</dbReference>
<proteinExistence type="inferred from homology"/>
<dbReference type="Gene3D" id="3.30.260.10">
    <property type="entry name" value="TCP-1-like chaperonin intermediate domain"/>
    <property type="match status" value="1"/>
</dbReference>
<dbReference type="InterPro" id="IPR027410">
    <property type="entry name" value="TCP-1-like_intermed_sf"/>
</dbReference>
<protein>
    <submittedName>
        <fullName evidence="3">Uncharacterized protein</fullName>
    </submittedName>
</protein>
<keyword evidence="2" id="KW-0143">Chaperone</keyword>
<dbReference type="GO" id="GO:0140662">
    <property type="term" value="F:ATP-dependent protein folding chaperone"/>
    <property type="evidence" value="ECO:0007669"/>
    <property type="project" value="InterPro"/>
</dbReference>
<sequence>MFSYLKGLKLSEKITKTDSVYDSEKLGERITKLWFVDVIKVGAENETELVDFKLRKEYAKNTTFAAIKEGIVPAGGATLVFLLTVYSSHLEETGGL</sequence>
<gene>
    <name evidence="3" type="ORF">Bca52824_031706</name>
</gene>
<name>A0A8X7SCM2_BRACI</name>
<dbReference type="Gene3D" id="1.10.560.10">
    <property type="entry name" value="GroEL-like equatorial domain"/>
    <property type="match status" value="1"/>
</dbReference>
<comment type="similarity">
    <text evidence="1">Belongs to the chaperonin (HSP60) family.</text>
</comment>
<dbReference type="InterPro" id="IPR027413">
    <property type="entry name" value="GROEL-like_equatorial_sf"/>
</dbReference>
<accession>A0A8X7SCM2</accession>
<dbReference type="PRINTS" id="PR00298">
    <property type="entry name" value="CHAPERONIN60"/>
</dbReference>
<dbReference type="Proteomes" id="UP000886595">
    <property type="component" value="Unassembled WGS sequence"/>
</dbReference>
<dbReference type="InterPro" id="IPR001844">
    <property type="entry name" value="Cpn60/GroEL"/>
</dbReference>
<evidence type="ECO:0000256" key="2">
    <source>
        <dbReference type="ARBA" id="ARBA00023186"/>
    </source>
</evidence>
<dbReference type="Gene3D" id="3.50.7.10">
    <property type="entry name" value="GroEL"/>
    <property type="match status" value="1"/>
</dbReference>
<dbReference type="AlphaFoldDB" id="A0A8X7SCM2"/>
<organism evidence="3 4">
    <name type="scientific">Brassica carinata</name>
    <name type="common">Ethiopian mustard</name>
    <name type="synonym">Abyssinian cabbage</name>
    <dbReference type="NCBI Taxonomy" id="52824"/>
    <lineage>
        <taxon>Eukaryota</taxon>
        <taxon>Viridiplantae</taxon>
        <taxon>Streptophyta</taxon>
        <taxon>Embryophyta</taxon>
        <taxon>Tracheophyta</taxon>
        <taxon>Spermatophyta</taxon>
        <taxon>Magnoliopsida</taxon>
        <taxon>eudicotyledons</taxon>
        <taxon>Gunneridae</taxon>
        <taxon>Pentapetalae</taxon>
        <taxon>rosids</taxon>
        <taxon>malvids</taxon>
        <taxon>Brassicales</taxon>
        <taxon>Brassicaceae</taxon>
        <taxon>Brassiceae</taxon>
        <taxon>Brassica</taxon>
    </lineage>
</organism>
<evidence type="ECO:0000313" key="4">
    <source>
        <dbReference type="Proteomes" id="UP000886595"/>
    </source>
</evidence>